<reference evidence="2" key="1">
    <citation type="submission" date="2013-11" db="EMBL/GenBank/DDBJ databases">
        <title>Genome sequence of the fusiform rust pathogen reveals effectors for host alternation and coevolution with pine.</title>
        <authorList>
            <consortium name="DOE Joint Genome Institute"/>
            <person name="Smith K."/>
            <person name="Pendleton A."/>
            <person name="Kubisiak T."/>
            <person name="Anderson C."/>
            <person name="Salamov A."/>
            <person name="Aerts A."/>
            <person name="Riley R."/>
            <person name="Clum A."/>
            <person name="Lindquist E."/>
            <person name="Ence D."/>
            <person name="Campbell M."/>
            <person name="Kronenberg Z."/>
            <person name="Feau N."/>
            <person name="Dhillon B."/>
            <person name="Hamelin R."/>
            <person name="Burleigh J."/>
            <person name="Smith J."/>
            <person name="Yandell M."/>
            <person name="Nelson C."/>
            <person name="Grigoriev I."/>
            <person name="Davis J."/>
        </authorList>
    </citation>
    <scope>NUCLEOTIDE SEQUENCE</scope>
    <source>
        <strain evidence="2">G11</strain>
    </source>
</reference>
<keyword evidence="3" id="KW-1185">Reference proteome</keyword>
<organism evidence="2 3">
    <name type="scientific">Cronartium quercuum f. sp. fusiforme G11</name>
    <dbReference type="NCBI Taxonomy" id="708437"/>
    <lineage>
        <taxon>Eukaryota</taxon>
        <taxon>Fungi</taxon>
        <taxon>Dikarya</taxon>
        <taxon>Basidiomycota</taxon>
        <taxon>Pucciniomycotina</taxon>
        <taxon>Pucciniomycetes</taxon>
        <taxon>Pucciniales</taxon>
        <taxon>Coleosporiaceae</taxon>
        <taxon>Cronartium</taxon>
    </lineage>
</organism>
<comment type="caution">
    <text evidence="2">The sequence shown here is derived from an EMBL/GenBank/DDBJ whole genome shotgun (WGS) entry which is preliminary data.</text>
</comment>
<dbReference type="AlphaFoldDB" id="A0A9P6NTA8"/>
<name>A0A9P6NTA8_9BASI</name>
<sequence>MKSSIPSPLTKPDIPSLAQLPNLPTSPKVARTFAPPPDPPTKSPHIVHYTHSPYFSLRLRPFENH</sequence>
<evidence type="ECO:0000313" key="3">
    <source>
        <dbReference type="Proteomes" id="UP000886653"/>
    </source>
</evidence>
<evidence type="ECO:0000313" key="2">
    <source>
        <dbReference type="EMBL" id="KAG0149913.1"/>
    </source>
</evidence>
<dbReference type="Proteomes" id="UP000886653">
    <property type="component" value="Unassembled WGS sequence"/>
</dbReference>
<gene>
    <name evidence="2" type="ORF">CROQUDRAFT_652869</name>
</gene>
<feature type="region of interest" description="Disordered" evidence="1">
    <location>
        <begin position="1"/>
        <end position="46"/>
    </location>
</feature>
<accession>A0A9P6NTA8</accession>
<evidence type="ECO:0000256" key="1">
    <source>
        <dbReference type="SAM" id="MobiDB-lite"/>
    </source>
</evidence>
<dbReference type="EMBL" id="MU167223">
    <property type="protein sequence ID" value="KAG0149913.1"/>
    <property type="molecule type" value="Genomic_DNA"/>
</dbReference>
<protein>
    <submittedName>
        <fullName evidence="2">Uncharacterized protein</fullName>
    </submittedName>
</protein>
<proteinExistence type="predicted"/>